<dbReference type="Gene3D" id="3.80.10.10">
    <property type="entry name" value="Ribonuclease Inhibitor"/>
    <property type="match status" value="2"/>
</dbReference>
<dbReference type="InterPro" id="IPR032675">
    <property type="entry name" value="LRR_dom_sf"/>
</dbReference>
<comment type="caution">
    <text evidence="4">The sequence shown here is derived from an EMBL/GenBank/DDBJ whole genome shotgun (WGS) entry which is preliminary data.</text>
</comment>
<evidence type="ECO:0000256" key="2">
    <source>
        <dbReference type="ARBA" id="ARBA00022737"/>
    </source>
</evidence>
<dbReference type="EMBL" id="JABZGR010000003">
    <property type="protein sequence ID" value="MBF0969809.1"/>
    <property type="molecule type" value="Genomic_DNA"/>
</dbReference>
<name>A0A929RXC8_9BACT</name>
<organism evidence="4 5">
    <name type="scientific">Alloprevotella tannerae</name>
    <dbReference type="NCBI Taxonomy" id="76122"/>
    <lineage>
        <taxon>Bacteria</taxon>
        <taxon>Pseudomonadati</taxon>
        <taxon>Bacteroidota</taxon>
        <taxon>Bacteroidia</taxon>
        <taxon>Bacteroidales</taxon>
        <taxon>Prevotellaceae</taxon>
        <taxon>Alloprevotella</taxon>
    </lineage>
</organism>
<dbReference type="PANTHER" id="PTHR47566:SF1">
    <property type="entry name" value="PROTEIN NUD1"/>
    <property type="match status" value="1"/>
</dbReference>
<accession>A0A929RXC8</accession>
<dbReference type="InterPro" id="IPR001611">
    <property type="entry name" value="Leu-rich_rpt"/>
</dbReference>
<evidence type="ECO:0000313" key="5">
    <source>
        <dbReference type="Proteomes" id="UP000704068"/>
    </source>
</evidence>
<evidence type="ECO:0008006" key="6">
    <source>
        <dbReference type="Google" id="ProtNLM"/>
    </source>
</evidence>
<dbReference type="GO" id="GO:0035591">
    <property type="term" value="F:signaling adaptor activity"/>
    <property type="evidence" value="ECO:0007669"/>
    <property type="project" value="TreeGrafter"/>
</dbReference>
<dbReference type="InterPro" id="IPR052574">
    <property type="entry name" value="CDIRP"/>
</dbReference>
<dbReference type="PANTHER" id="PTHR47566">
    <property type="match status" value="1"/>
</dbReference>
<protein>
    <recommendedName>
        <fullName evidence="6">T9SS C-terminal target domain-containing protein</fullName>
    </recommendedName>
</protein>
<gene>
    <name evidence="4" type="ORF">HXK21_02020</name>
</gene>
<keyword evidence="3" id="KW-0732">Signal</keyword>
<evidence type="ECO:0000313" key="4">
    <source>
        <dbReference type="EMBL" id="MBF0969809.1"/>
    </source>
</evidence>
<keyword evidence="2" id="KW-0677">Repeat</keyword>
<evidence type="ECO:0000256" key="3">
    <source>
        <dbReference type="SAM" id="SignalP"/>
    </source>
</evidence>
<sequence length="561" mass="61781">MHSKLLHLSAGLVLSAAFCTPALADQSKPKGYSTDQPKIILTTGEDLDEWTFIINADEEEMGNVWVDLNNNGTCDEDEPVTDFGGQVDFTCVDKKITIYGNITGLNCAQNDLTSIDISGAPQLLKLLAGRNQLKKIDLSHNANLQELYLYKNQITTLDPTPCQFLLELDVDENKLNEINLSNCPNLTKFSCTRNAIKTLDLSSQRNLRILYCGGNNLTSLDLSKCEELREATCANNLLENISIAANKKLKEFYCAANKFTTLDVSQNTKIELLDCRDNQLTSLDVSNLYELHTLACGYNRLNTLTFPIEKDGKHAGLINLYAQSNALSHLALERTPDMKVLYVMENNFSELELELIPQLTLFSCSSNPIKELSTGANSMLKTLGAANAQLKSLDLSSNRALMVLQCYGNEINGEAMTAMIASLPARSAMEPGEAFVVNTPKGDKNVIRQADVEAAKKIHWQIFNFLDGVNEGRNPYEGVEVGIQTPEVVNPSLSLMSSGRALYIKMEGKATQDQLYVIDAAGRTVLTQKLDKGSNVVALPNLASGVYVARIGQWNRKFSIQ</sequence>
<feature type="chain" id="PRO_5036859600" description="T9SS C-terminal target domain-containing protein" evidence="3">
    <location>
        <begin position="25"/>
        <end position="561"/>
    </location>
</feature>
<dbReference type="RefSeq" id="WP_303762959.1">
    <property type="nucleotide sequence ID" value="NZ_JABZGR010000003.1"/>
</dbReference>
<feature type="signal peptide" evidence="3">
    <location>
        <begin position="1"/>
        <end position="24"/>
    </location>
</feature>
<proteinExistence type="predicted"/>
<dbReference type="SUPFAM" id="SSF52058">
    <property type="entry name" value="L domain-like"/>
    <property type="match status" value="1"/>
</dbReference>
<reference evidence="4" key="1">
    <citation type="submission" date="2020-04" db="EMBL/GenBank/DDBJ databases">
        <title>Deep metagenomics examines the oral microbiome during advanced dental caries in children, revealing novel taxa and co-occurrences with host molecules.</title>
        <authorList>
            <person name="Baker J.L."/>
            <person name="Morton J.T."/>
            <person name="Dinis M."/>
            <person name="Alvarez R."/>
            <person name="Tran N.C."/>
            <person name="Knight R."/>
            <person name="Edlund A."/>
        </authorList>
    </citation>
    <scope>NUCLEOTIDE SEQUENCE</scope>
    <source>
        <strain evidence="4">JCVI_34_bin.1</strain>
    </source>
</reference>
<evidence type="ECO:0000256" key="1">
    <source>
        <dbReference type="ARBA" id="ARBA00022614"/>
    </source>
</evidence>
<dbReference type="PROSITE" id="PS51450">
    <property type="entry name" value="LRR"/>
    <property type="match status" value="1"/>
</dbReference>
<keyword evidence="1" id="KW-0433">Leucine-rich repeat</keyword>
<dbReference type="Proteomes" id="UP000704068">
    <property type="component" value="Unassembled WGS sequence"/>
</dbReference>
<dbReference type="AlphaFoldDB" id="A0A929RXC8"/>